<keyword evidence="1 5" id="KW-0689">Ribosomal protein</keyword>
<keyword evidence="6" id="KW-0694">RNA-binding</keyword>
<evidence type="ECO:0000313" key="8">
    <source>
        <dbReference type="EMBL" id="OHA62324.1"/>
    </source>
</evidence>
<evidence type="ECO:0000256" key="4">
    <source>
        <dbReference type="NCBIfam" id="TIGR03654"/>
    </source>
</evidence>
<keyword evidence="2 5" id="KW-0687">Ribonucleoprotein</keyword>
<dbReference type="Pfam" id="PF00347">
    <property type="entry name" value="Ribosomal_L6"/>
    <property type="match status" value="2"/>
</dbReference>
<dbReference type="InterPro" id="IPR036789">
    <property type="entry name" value="Ribosomal_uL6-like_a/b-dom_sf"/>
</dbReference>
<dbReference type="Gene3D" id="3.90.930.12">
    <property type="entry name" value="Ribosomal protein L6, alpha-beta domain"/>
    <property type="match status" value="2"/>
</dbReference>
<dbReference type="InterPro" id="IPR019906">
    <property type="entry name" value="Ribosomal_uL6_bac-type"/>
</dbReference>
<protein>
    <recommendedName>
        <fullName evidence="3 4">50S ribosomal protein L6</fullName>
    </recommendedName>
</protein>
<evidence type="ECO:0000256" key="6">
    <source>
        <dbReference type="RuleBase" id="RU003870"/>
    </source>
</evidence>
<evidence type="ECO:0000313" key="9">
    <source>
        <dbReference type="Proteomes" id="UP000179245"/>
    </source>
</evidence>
<dbReference type="InterPro" id="IPR000702">
    <property type="entry name" value="Ribosomal_uL6-like"/>
</dbReference>
<dbReference type="PROSITE" id="PS00525">
    <property type="entry name" value="RIBOSOMAL_L6_1"/>
    <property type="match status" value="1"/>
</dbReference>
<comment type="function">
    <text evidence="6">This protein binds to the 23S rRNA, and is important in its secondary structure. It is located near the subunit interface in the base of the L7/L12 stalk, and near the tRNA binding site of the peptidyltransferase center.</text>
</comment>
<dbReference type="EMBL" id="MHTO01000017">
    <property type="protein sequence ID" value="OHA62324.1"/>
    <property type="molecule type" value="Genomic_DNA"/>
</dbReference>
<comment type="caution">
    <text evidence="8">The sequence shown here is derived from an EMBL/GenBank/DDBJ whole genome shotgun (WGS) entry which is preliminary data.</text>
</comment>
<comment type="similarity">
    <text evidence="5">Belongs to the universal ribosomal protein uL6 family.</text>
</comment>
<evidence type="ECO:0000256" key="1">
    <source>
        <dbReference type="ARBA" id="ARBA00022980"/>
    </source>
</evidence>
<dbReference type="NCBIfam" id="TIGR03654">
    <property type="entry name" value="L6_bact"/>
    <property type="match status" value="1"/>
</dbReference>
<dbReference type="PANTHER" id="PTHR11655">
    <property type="entry name" value="60S/50S RIBOSOMAL PROTEIN L6/L9"/>
    <property type="match status" value="1"/>
</dbReference>
<dbReference type="GO" id="GO:0002181">
    <property type="term" value="P:cytoplasmic translation"/>
    <property type="evidence" value="ECO:0007669"/>
    <property type="project" value="TreeGrafter"/>
</dbReference>
<proteinExistence type="inferred from homology"/>
<dbReference type="InterPro" id="IPR002358">
    <property type="entry name" value="Ribosomal_uL6_CS"/>
</dbReference>
<dbReference type="PRINTS" id="PR00059">
    <property type="entry name" value="RIBOSOMALL6"/>
</dbReference>
<dbReference type="GO" id="GO:0019843">
    <property type="term" value="F:rRNA binding"/>
    <property type="evidence" value="ECO:0007669"/>
    <property type="project" value="UniProtKB-UniRule"/>
</dbReference>
<dbReference type="InterPro" id="IPR020040">
    <property type="entry name" value="Ribosomal_uL6_a/b-dom"/>
</dbReference>
<reference evidence="8 9" key="1">
    <citation type="journal article" date="2016" name="Nat. Commun.">
        <title>Thousands of microbial genomes shed light on interconnected biogeochemical processes in an aquifer system.</title>
        <authorList>
            <person name="Anantharaman K."/>
            <person name="Brown C.T."/>
            <person name="Hug L.A."/>
            <person name="Sharon I."/>
            <person name="Castelle C.J."/>
            <person name="Probst A.J."/>
            <person name="Thomas B.C."/>
            <person name="Singh A."/>
            <person name="Wilkins M.J."/>
            <person name="Karaoz U."/>
            <person name="Brodie E.L."/>
            <person name="Williams K.H."/>
            <person name="Hubbard S.S."/>
            <person name="Banfield J.F."/>
        </authorList>
    </citation>
    <scope>NUCLEOTIDE SEQUENCE [LARGE SCALE GENOMIC DNA]</scope>
</reference>
<dbReference type="STRING" id="1802443.A2117_00495"/>
<evidence type="ECO:0000259" key="7">
    <source>
        <dbReference type="Pfam" id="PF00347"/>
    </source>
</evidence>
<dbReference type="PANTHER" id="PTHR11655:SF14">
    <property type="entry name" value="LARGE RIBOSOMAL SUBUNIT PROTEIN UL6M"/>
    <property type="match status" value="1"/>
</dbReference>
<dbReference type="PIRSF" id="PIRSF002162">
    <property type="entry name" value="Ribosomal_L6"/>
    <property type="match status" value="1"/>
</dbReference>
<dbReference type="SUPFAM" id="SSF56053">
    <property type="entry name" value="Ribosomal protein L6"/>
    <property type="match status" value="2"/>
</dbReference>
<organism evidence="8 9">
    <name type="scientific">Candidatus Wildermuthbacteria bacterium GWA2_46_15</name>
    <dbReference type="NCBI Taxonomy" id="1802443"/>
    <lineage>
        <taxon>Bacteria</taxon>
        <taxon>Candidatus Wildermuthiibacteriota</taxon>
    </lineage>
</organism>
<dbReference type="AlphaFoldDB" id="A0A1G2QNW0"/>
<evidence type="ECO:0000256" key="3">
    <source>
        <dbReference type="ARBA" id="ARBA00035454"/>
    </source>
</evidence>
<feature type="domain" description="Large ribosomal subunit protein uL6 alpha-beta" evidence="7">
    <location>
        <begin position="11"/>
        <end position="91"/>
    </location>
</feature>
<accession>A0A1G2QNW0</accession>
<sequence length="191" mass="20941">MSRVGKKPILIPVEVKAILAEEVLVVSGPRGELRFKMPEEIQAEIKDNQIFFTTKSREGKRKLTSNQAKKVISCWGLARSITANLIEGVVNGYQKKLAIEGLGYRAQVEDGDLILSVGFSHPLRVKKIEGIEFVVEKNIISVSGIDKNLVGQAAASIRRLRVPDAYKAKGIRYAGEVIKKKAGKKAGTVTK</sequence>
<evidence type="ECO:0000256" key="5">
    <source>
        <dbReference type="RuleBase" id="RU003869"/>
    </source>
</evidence>
<evidence type="ECO:0000256" key="2">
    <source>
        <dbReference type="ARBA" id="ARBA00023274"/>
    </source>
</evidence>
<feature type="domain" description="Large ribosomal subunit protein uL6 alpha-beta" evidence="7">
    <location>
        <begin position="101"/>
        <end position="173"/>
    </location>
</feature>
<dbReference type="Proteomes" id="UP000179245">
    <property type="component" value="Unassembled WGS sequence"/>
</dbReference>
<dbReference type="GO" id="GO:0003735">
    <property type="term" value="F:structural constituent of ribosome"/>
    <property type="evidence" value="ECO:0007669"/>
    <property type="project" value="UniProtKB-UniRule"/>
</dbReference>
<gene>
    <name evidence="8" type="ORF">A2117_00495</name>
</gene>
<name>A0A1G2QNW0_9BACT</name>
<dbReference type="GO" id="GO:0022625">
    <property type="term" value="C:cytosolic large ribosomal subunit"/>
    <property type="evidence" value="ECO:0007669"/>
    <property type="project" value="UniProtKB-UniRule"/>
</dbReference>
<keyword evidence="6" id="KW-0699">rRNA-binding</keyword>